<keyword evidence="2" id="KW-1003">Cell membrane</keyword>
<dbReference type="GO" id="GO:0005886">
    <property type="term" value="C:plasma membrane"/>
    <property type="evidence" value="ECO:0007669"/>
    <property type="project" value="UniProtKB-SubCell"/>
</dbReference>
<keyword evidence="3 6" id="KW-0812">Transmembrane</keyword>
<keyword evidence="5 6" id="KW-0472">Membrane</keyword>
<dbReference type="AlphaFoldDB" id="A0A9X1MD16"/>
<name>A0A9X1MD16_9MICC</name>
<sequence>MALRGKKLPTPSAAAVSNRLTGMLRYTRVQLAFKAALAVAIAWSVAPLVPGVASQYPYYAPLGALVCMYPTVAGSVRAGLQTLAGLLIGIGLALIALLFGGPTVWTIALIVGLGVLLAGIPRLGAGRDYLPVAALFVLVLGGDDADGYSYGYAVQMGVGVLIGLAVNAVVFPPLHLNGAVDGLAALRLNLARQLREMGTAVGESWPPEHEDWSSRRTELISFSREVREAVQLADSGRQGNLRRRRHQRDLSADFRALRAMERVTLYVEDMTEVLATAIWSTPEETPVSHEVAGSLERAMLATAEAVETWDDQTDEYSEAVAAVQDLVRQVNSSASPDSPVDAPASLAMSLRRVLRTVRTEDDQP</sequence>
<dbReference type="RefSeq" id="WP_227895624.1">
    <property type="nucleotide sequence ID" value="NZ_CP099466.1"/>
</dbReference>
<dbReference type="EMBL" id="JAJFZV010000007">
    <property type="protein sequence ID" value="MCC3297744.1"/>
    <property type="molecule type" value="Genomic_DNA"/>
</dbReference>
<comment type="caution">
    <text evidence="7">The sequence shown here is derived from an EMBL/GenBank/DDBJ whole genome shotgun (WGS) entry which is preliminary data.</text>
</comment>
<evidence type="ECO:0000256" key="1">
    <source>
        <dbReference type="ARBA" id="ARBA00004651"/>
    </source>
</evidence>
<protein>
    <submittedName>
        <fullName evidence="7">Aromatic acid exporter family protein</fullName>
    </submittedName>
</protein>
<accession>A0A9X1MD16</accession>
<evidence type="ECO:0000256" key="2">
    <source>
        <dbReference type="ARBA" id="ARBA00022475"/>
    </source>
</evidence>
<feature type="transmembrane region" description="Helical" evidence="6">
    <location>
        <begin position="105"/>
        <end position="125"/>
    </location>
</feature>
<feature type="transmembrane region" description="Helical" evidence="6">
    <location>
        <begin position="83"/>
        <end position="99"/>
    </location>
</feature>
<dbReference type="Pfam" id="PF06081">
    <property type="entry name" value="ArAE_1"/>
    <property type="match status" value="1"/>
</dbReference>
<keyword evidence="8" id="KW-1185">Reference proteome</keyword>
<comment type="subcellular location">
    <subcellularLocation>
        <location evidence="1">Cell membrane</location>
        <topology evidence="1">Multi-pass membrane protein</topology>
    </subcellularLocation>
</comment>
<evidence type="ECO:0000256" key="6">
    <source>
        <dbReference type="SAM" id="Phobius"/>
    </source>
</evidence>
<evidence type="ECO:0000256" key="3">
    <source>
        <dbReference type="ARBA" id="ARBA00022692"/>
    </source>
</evidence>
<evidence type="ECO:0000256" key="4">
    <source>
        <dbReference type="ARBA" id="ARBA00022989"/>
    </source>
</evidence>
<evidence type="ECO:0000313" key="8">
    <source>
        <dbReference type="Proteomes" id="UP001139158"/>
    </source>
</evidence>
<keyword evidence="4 6" id="KW-1133">Transmembrane helix</keyword>
<evidence type="ECO:0000256" key="5">
    <source>
        <dbReference type="ARBA" id="ARBA00023136"/>
    </source>
</evidence>
<evidence type="ECO:0000313" key="7">
    <source>
        <dbReference type="EMBL" id="MCC3297744.1"/>
    </source>
</evidence>
<proteinExistence type="predicted"/>
<organism evidence="7 8">
    <name type="scientific">Arthrobacter caoxuetaonis</name>
    <dbReference type="NCBI Taxonomy" id="2886935"/>
    <lineage>
        <taxon>Bacteria</taxon>
        <taxon>Bacillati</taxon>
        <taxon>Actinomycetota</taxon>
        <taxon>Actinomycetes</taxon>
        <taxon>Micrococcales</taxon>
        <taxon>Micrococcaceae</taxon>
        <taxon>Arthrobacter</taxon>
    </lineage>
</organism>
<reference evidence="7" key="1">
    <citation type="submission" date="2021-10" db="EMBL/GenBank/DDBJ databases">
        <title>Novel species in genus Arthrobacter.</title>
        <authorList>
            <person name="Liu Y."/>
        </authorList>
    </citation>
    <scope>NUCLEOTIDE SEQUENCE</scope>
    <source>
        <strain evidence="7">Zg-Y453</strain>
    </source>
</reference>
<feature type="transmembrane region" description="Helical" evidence="6">
    <location>
        <begin position="31"/>
        <end position="50"/>
    </location>
</feature>
<gene>
    <name evidence="7" type="ORF">LJ757_08015</name>
</gene>
<dbReference type="Proteomes" id="UP001139158">
    <property type="component" value="Unassembled WGS sequence"/>
</dbReference>
<dbReference type="InterPro" id="IPR010343">
    <property type="entry name" value="ArAE_1"/>
</dbReference>